<evidence type="ECO:0000313" key="10">
    <source>
        <dbReference type="RefSeq" id="XP_018022428.1"/>
    </source>
</evidence>
<evidence type="ECO:0000313" key="9">
    <source>
        <dbReference type="Proteomes" id="UP000694843"/>
    </source>
</evidence>
<evidence type="ECO:0000259" key="8">
    <source>
        <dbReference type="PROSITE" id="PS50970"/>
    </source>
</evidence>
<protein>
    <submittedName>
        <fullName evidence="10">Betaine--homocysteine S-methyltransferase 1</fullName>
    </submittedName>
</protein>
<dbReference type="Gene3D" id="3.20.20.330">
    <property type="entry name" value="Homocysteine-binding-like domain"/>
    <property type="match status" value="1"/>
</dbReference>
<sequence>MAQKKGLLQRLDEGVVIGDGGFVFALEKRGYVKAGPWTPEAVIEYPEAVKSLHREFLRAGSDVMQAFTFYASDDKLANRGNMSSQKYTCAGINQAACRLARAVADEGSNGGALVAGGLSETPSYLSGAGKEAVQAEFKTQVDAFIESKVDFLIAEYFEYVEEIEWAIEVCKRSSLPVVSTMCIGPEGDLHEVSAGDCAVRMAKAGADVVGVNCHFDPFMSLKTVRLMKEALDAAGLKPHLIIQPLAFHTPDAKKQGFIDLPEFPFALEPRVCTRWDMHKYARAAYELGVRYIGGCCGFEAHHIRAIAEELKEERGRLPEASEKHIPWGGGLTMHTKPWVRARAGRDYWESMVPATGRPYSPSMSVPDQWGVVRGSEELKQNSSATSEQEIAQLKITAQQKCSHKRA</sequence>
<dbReference type="FunFam" id="3.20.20.330:FF:000003">
    <property type="entry name" value="Betaine--homocysteine S-methyltransferase 1"/>
    <property type="match status" value="1"/>
</dbReference>
<dbReference type="InterPro" id="IPR051524">
    <property type="entry name" value="BHMT"/>
</dbReference>
<dbReference type="GO" id="GO:0009086">
    <property type="term" value="P:methionine biosynthetic process"/>
    <property type="evidence" value="ECO:0007669"/>
    <property type="project" value="InterPro"/>
</dbReference>
<dbReference type="PROSITE" id="PS50970">
    <property type="entry name" value="HCY"/>
    <property type="match status" value="1"/>
</dbReference>
<dbReference type="InterPro" id="IPR003726">
    <property type="entry name" value="HCY_dom"/>
</dbReference>
<dbReference type="OMA" id="CKDKTEV"/>
<evidence type="ECO:0000256" key="1">
    <source>
        <dbReference type="ARBA" id="ARBA00005137"/>
    </source>
</evidence>
<dbReference type="PANTHER" id="PTHR46120">
    <property type="entry name" value="BETAINE--HOMOCYSTEINE S-METHYLTRANSFERASE 1"/>
    <property type="match status" value="1"/>
</dbReference>
<dbReference type="Pfam" id="PF02574">
    <property type="entry name" value="S-methyl_trans"/>
    <property type="match status" value="1"/>
</dbReference>
<dbReference type="KEGG" id="hazt:108678493"/>
<keyword evidence="9" id="KW-1185">Reference proteome</keyword>
<dbReference type="GO" id="GO:0047150">
    <property type="term" value="F:betaine-homocysteine S-methyltransferase activity"/>
    <property type="evidence" value="ECO:0007669"/>
    <property type="project" value="TreeGrafter"/>
</dbReference>
<feature type="binding site" evidence="6 7">
    <location>
        <position position="295"/>
    </location>
    <ligand>
        <name>Zn(2+)</name>
        <dbReference type="ChEBI" id="CHEBI:29105"/>
    </ligand>
</feature>
<feature type="domain" description="Hcy-binding" evidence="8">
    <location>
        <begin position="4"/>
        <end position="310"/>
    </location>
</feature>
<dbReference type="GeneID" id="108678493"/>
<dbReference type="AlphaFoldDB" id="A0A8B7P8Q9"/>
<dbReference type="PANTHER" id="PTHR46120:SF1">
    <property type="entry name" value="HCY-BINDING DOMAIN-CONTAINING PROTEIN"/>
    <property type="match status" value="1"/>
</dbReference>
<dbReference type="InterPro" id="IPR036589">
    <property type="entry name" value="HCY_dom_sf"/>
</dbReference>
<organism evidence="9 10">
    <name type="scientific">Hyalella azteca</name>
    <name type="common">Amphipod</name>
    <dbReference type="NCBI Taxonomy" id="294128"/>
    <lineage>
        <taxon>Eukaryota</taxon>
        <taxon>Metazoa</taxon>
        <taxon>Ecdysozoa</taxon>
        <taxon>Arthropoda</taxon>
        <taxon>Crustacea</taxon>
        <taxon>Multicrustacea</taxon>
        <taxon>Malacostraca</taxon>
        <taxon>Eumalacostraca</taxon>
        <taxon>Peracarida</taxon>
        <taxon>Amphipoda</taxon>
        <taxon>Senticaudata</taxon>
        <taxon>Talitrida</taxon>
        <taxon>Talitroidea</taxon>
        <taxon>Hyalellidae</taxon>
        <taxon>Hyalella</taxon>
    </lineage>
</organism>
<evidence type="ECO:0000256" key="7">
    <source>
        <dbReference type="PROSITE-ProRule" id="PRU00333"/>
    </source>
</evidence>
<dbReference type="GO" id="GO:0032259">
    <property type="term" value="P:methylation"/>
    <property type="evidence" value="ECO:0007669"/>
    <property type="project" value="UniProtKB-KW"/>
</dbReference>
<name>A0A8B7P8Q9_HYAAZ</name>
<keyword evidence="5 6" id="KW-0862">Zinc</keyword>
<keyword evidence="3 7" id="KW-0808">Transferase</keyword>
<keyword evidence="4 6" id="KW-0479">Metal-binding</keyword>
<evidence type="ECO:0000256" key="5">
    <source>
        <dbReference type="ARBA" id="ARBA00022833"/>
    </source>
</evidence>
<dbReference type="OrthoDB" id="261426at2759"/>
<dbReference type="Proteomes" id="UP000694843">
    <property type="component" value="Unplaced"/>
</dbReference>
<evidence type="ECO:0000256" key="6">
    <source>
        <dbReference type="PIRSR" id="PIRSR037505-2"/>
    </source>
</evidence>
<dbReference type="InterPro" id="IPR017226">
    <property type="entry name" value="BHMT-like"/>
</dbReference>
<comment type="pathway">
    <text evidence="1">Amino-acid biosynthesis; L-methionine biosynthesis via de novo pathway; L-methionine from L-homocysteine (BhmT route): step 1/1.</text>
</comment>
<dbReference type="RefSeq" id="XP_018022428.1">
    <property type="nucleotide sequence ID" value="XM_018166939.1"/>
</dbReference>
<evidence type="ECO:0000256" key="2">
    <source>
        <dbReference type="ARBA" id="ARBA00022603"/>
    </source>
</evidence>
<feature type="binding site" evidence="6 7">
    <location>
        <position position="296"/>
    </location>
    <ligand>
        <name>Zn(2+)</name>
        <dbReference type="ChEBI" id="CHEBI:29105"/>
    </ligand>
</feature>
<comment type="cofactor">
    <cofactor evidence="6">
        <name>Zn(2+)</name>
        <dbReference type="ChEBI" id="CHEBI:29105"/>
    </cofactor>
    <text evidence="6">Binds 1 zinc ion per subunit.</text>
</comment>
<accession>A0A8B7P8Q9</accession>
<evidence type="ECO:0000256" key="3">
    <source>
        <dbReference type="ARBA" id="ARBA00022679"/>
    </source>
</evidence>
<gene>
    <name evidence="10" type="primary">LOC108678493</name>
</gene>
<dbReference type="UniPathway" id="UPA00051">
    <property type="reaction ID" value="UER00083"/>
</dbReference>
<feature type="binding site" evidence="6 7">
    <location>
        <position position="213"/>
    </location>
    <ligand>
        <name>Zn(2+)</name>
        <dbReference type="ChEBI" id="CHEBI:29105"/>
    </ligand>
</feature>
<keyword evidence="2 7" id="KW-0489">Methyltransferase</keyword>
<dbReference type="PIRSF" id="PIRSF037505">
    <property type="entry name" value="Betaine_HMT"/>
    <property type="match status" value="1"/>
</dbReference>
<reference evidence="10" key="1">
    <citation type="submission" date="2025-08" db="UniProtKB">
        <authorList>
            <consortium name="RefSeq"/>
        </authorList>
    </citation>
    <scope>IDENTIFICATION</scope>
    <source>
        <tissue evidence="10">Whole organism</tissue>
    </source>
</reference>
<dbReference type="GO" id="GO:0008270">
    <property type="term" value="F:zinc ion binding"/>
    <property type="evidence" value="ECO:0007669"/>
    <property type="project" value="InterPro"/>
</dbReference>
<evidence type="ECO:0000256" key="4">
    <source>
        <dbReference type="ARBA" id="ARBA00022723"/>
    </source>
</evidence>
<proteinExistence type="predicted"/>
<dbReference type="SUPFAM" id="SSF82282">
    <property type="entry name" value="Homocysteine S-methyltransferase"/>
    <property type="match status" value="1"/>
</dbReference>